<dbReference type="AlphaFoldDB" id="A0A1H3T844"/>
<dbReference type="RefSeq" id="WP_091562962.1">
    <property type="nucleotide sequence ID" value="NZ_FNPH01000019.1"/>
</dbReference>
<feature type="region of interest" description="Disordered" evidence="1">
    <location>
        <begin position="181"/>
        <end position="207"/>
    </location>
</feature>
<sequence>MTHIAGMDGPKLPLREPWSVGLGQDLGEQLGIPVLFRSAVLRFDSFGSLAISPDSTCFDGVEVRWDEIEEMQVGDATGLILSRAIEREFGRLMARLPPIPAKGWLVDQAVDLLVALGQAAAGLRRKAGEGGGLDGTGAPPGVPLQITYRRRLGRKKLTPGVFVTLVAALVPGRCRDNYGAGTPAWRQDHEGRPQAVRQARRRGGQPR</sequence>
<protein>
    <submittedName>
        <fullName evidence="2">Uncharacterized protein</fullName>
    </submittedName>
</protein>
<keyword evidence="3" id="KW-1185">Reference proteome</keyword>
<evidence type="ECO:0000313" key="3">
    <source>
        <dbReference type="Proteomes" id="UP000242415"/>
    </source>
</evidence>
<feature type="compositionally biased region" description="Basic residues" evidence="1">
    <location>
        <begin position="198"/>
        <end position="207"/>
    </location>
</feature>
<name>A0A1H3T844_9ACTN</name>
<evidence type="ECO:0000256" key="1">
    <source>
        <dbReference type="SAM" id="MobiDB-lite"/>
    </source>
</evidence>
<dbReference type="Proteomes" id="UP000242415">
    <property type="component" value="Unassembled WGS sequence"/>
</dbReference>
<gene>
    <name evidence="2" type="ORF">SAMN05444365_1198</name>
</gene>
<accession>A0A1H3T844</accession>
<organism evidence="2 3">
    <name type="scientific">Micromonospora pattaloongensis</name>
    <dbReference type="NCBI Taxonomy" id="405436"/>
    <lineage>
        <taxon>Bacteria</taxon>
        <taxon>Bacillati</taxon>
        <taxon>Actinomycetota</taxon>
        <taxon>Actinomycetes</taxon>
        <taxon>Micromonosporales</taxon>
        <taxon>Micromonosporaceae</taxon>
        <taxon>Micromonospora</taxon>
    </lineage>
</organism>
<reference evidence="3" key="1">
    <citation type="submission" date="2016-10" db="EMBL/GenBank/DDBJ databases">
        <authorList>
            <person name="Varghese N."/>
            <person name="Submissions S."/>
        </authorList>
    </citation>
    <scope>NUCLEOTIDE SEQUENCE [LARGE SCALE GENOMIC DNA]</scope>
    <source>
        <strain evidence="3">DSM 45245</strain>
    </source>
</reference>
<evidence type="ECO:0000313" key="2">
    <source>
        <dbReference type="EMBL" id="SDZ46048.1"/>
    </source>
</evidence>
<dbReference type="EMBL" id="FNPH01000019">
    <property type="protein sequence ID" value="SDZ46048.1"/>
    <property type="molecule type" value="Genomic_DNA"/>
</dbReference>
<proteinExistence type="predicted"/>